<evidence type="ECO:0000313" key="3">
    <source>
        <dbReference type="Proteomes" id="UP001227192"/>
    </source>
</evidence>
<reference evidence="2" key="2">
    <citation type="journal article" date="2016" name="Fungal Biol.">
        <title>Ochratoxin A production by Penicillium thymicola.</title>
        <authorList>
            <person name="Nguyen H.D.T."/>
            <person name="McMullin D.R."/>
            <person name="Ponomareva E."/>
            <person name="Riley R."/>
            <person name="Pomraning K.R."/>
            <person name="Baker S.E."/>
            <person name="Seifert K.A."/>
        </authorList>
    </citation>
    <scope>NUCLEOTIDE SEQUENCE</scope>
    <source>
        <strain evidence="2">DAOM 180753</strain>
    </source>
</reference>
<dbReference type="InterPro" id="IPR016166">
    <property type="entry name" value="FAD-bd_PCMH"/>
</dbReference>
<dbReference type="InterPro" id="IPR016169">
    <property type="entry name" value="FAD-bd_PCMH_sub2"/>
</dbReference>
<reference evidence="2" key="1">
    <citation type="submission" date="2015-06" db="EMBL/GenBank/DDBJ databases">
        <authorList>
            <person name="Nguyen H."/>
        </authorList>
    </citation>
    <scope>NUCLEOTIDE SEQUENCE</scope>
    <source>
        <strain evidence="2">DAOM 180753</strain>
    </source>
</reference>
<comment type="caution">
    <text evidence="2">The sequence shown here is derived from an EMBL/GenBank/DDBJ whole genome shotgun (WGS) entry which is preliminary data.</text>
</comment>
<dbReference type="SUPFAM" id="SSF56176">
    <property type="entry name" value="FAD-binding/transporter-associated domain-like"/>
    <property type="match status" value="1"/>
</dbReference>
<dbReference type="GO" id="GO:0008762">
    <property type="term" value="F:UDP-N-acetylmuramate dehydrogenase activity"/>
    <property type="evidence" value="ECO:0007669"/>
    <property type="project" value="InterPro"/>
</dbReference>
<dbReference type="GO" id="GO:0071555">
    <property type="term" value="P:cell wall organization"/>
    <property type="evidence" value="ECO:0007669"/>
    <property type="project" value="TreeGrafter"/>
</dbReference>
<dbReference type="InterPro" id="IPR036318">
    <property type="entry name" value="FAD-bd_PCMH-like_sf"/>
</dbReference>
<organism evidence="2 3">
    <name type="scientific">Penicillium thymicola</name>
    <dbReference type="NCBI Taxonomy" id="293382"/>
    <lineage>
        <taxon>Eukaryota</taxon>
        <taxon>Fungi</taxon>
        <taxon>Dikarya</taxon>
        <taxon>Ascomycota</taxon>
        <taxon>Pezizomycotina</taxon>
        <taxon>Eurotiomycetes</taxon>
        <taxon>Eurotiomycetidae</taxon>
        <taxon>Eurotiales</taxon>
        <taxon>Aspergillaceae</taxon>
        <taxon>Penicillium</taxon>
    </lineage>
</organism>
<dbReference type="AlphaFoldDB" id="A0AAI9TQ61"/>
<dbReference type="HAMAP" id="MF_00037">
    <property type="entry name" value="MurB"/>
    <property type="match status" value="1"/>
</dbReference>
<dbReference type="Pfam" id="PF01565">
    <property type="entry name" value="FAD_binding_4"/>
    <property type="match status" value="1"/>
</dbReference>
<sequence length="162" mass="17852">MSSFHWEENISLQCYNTFRIQVIARYVVRIQNASLNELVQSSLFQIHRHMILGGGSNLLFVERSYDGVVLKNEIPGIEPISRDDMHTSLKIGGGVTWSSLVDYCLTHNLGGIENLSLIPGTVGAAPIQNIGAYGVELSDVLESVETVDLVDGKTRTMTRAEC</sequence>
<feature type="domain" description="FAD-binding PCMH-type" evidence="1">
    <location>
        <begin position="19"/>
        <end position="162"/>
    </location>
</feature>
<evidence type="ECO:0000313" key="2">
    <source>
        <dbReference type="EMBL" id="KAJ9491077.1"/>
    </source>
</evidence>
<dbReference type="EMBL" id="LACB01000041">
    <property type="protein sequence ID" value="KAJ9491077.1"/>
    <property type="molecule type" value="Genomic_DNA"/>
</dbReference>
<protein>
    <recommendedName>
        <fullName evidence="1">FAD-binding PCMH-type domain-containing protein</fullName>
    </recommendedName>
</protein>
<keyword evidence="3" id="KW-1185">Reference proteome</keyword>
<dbReference type="InterPro" id="IPR006094">
    <property type="entry name" value="Oxid_FAD_bind_N"/>
</dbReference>
<dbReference type="InterPro" id="IPR016167">
    <property type="entry name" value="FAD-bd_PCMH_sub1"/>
</dbReference>
<dbReference type="Gene3D" id="3.30.465.10">
    <property type="match status" value="1"/>
</dbReference>
<proteinExistence type="inferred from homology"/>
<dbReference type="Proteomes" id="UP001227192">
    <property type="component" value="Unassembled WGS sequence"/>
</dbReference>
<name>A0AAI9TQ61_PENTH</name>
<dbReference type="GO" id="GO:0071949">
    <property type="term" value="F:FAD binding"/>
    <property type="evidence" value="ECO:0007669"/>
    <property type="project" value="InterPro"/>
</dbReference>
<dbReference type="PANTHER" id="PTHR21071">
    <property type="entry name" value="UDP-N-ACETYLENOLPYRUVOYLGLUCOSAMINE REDUCTASE"/>
    <property type="match status" value="1"/>
</dbReference>
<dbReference type="GO" id="GO:0005829">
    <property type="term" value="C:cytosol"/>
    <property type="evidence" value="ECO:0007669"/>
    <property type="project" value="TreeGrafter"/>
</dbReference>
<dbReference type="PANTHER" id="PTHR21071:SF4">
    <property type="entry name" value="UDP-N-ACETYLENOLPYRUVOYLGLUCOSAMINE REDUCTASE"/>
    <property type="match status" value="1"/>
</dbReference>
<dbReference type="PROSITE" id="PS51387">
    <property type="entry name" value="FAD_PCMH"/>
    <property type="match status" value="1"/>
</dbReference>
<dbReference type="InterPro" id="IPR003170">
    <property type="entry name" value="MurB"/>
</dbReference>
<evidence type="ECO:0000259" key="1">
    <source>
        <dbReference type="PROSITE" id="PS51387"/>
    </source>
</evidence>
<gene>
    <name evidence="2" type="ORF">VN97_g2183</name>
</gene>
<accession>A0AAI9TQ61</accession>
<dbReference type="Gene3D" id="3.30.43.10">
    <property type="entry name" value="Uridine Diphospho-n-acetylenolpyruvylglucosamine Reductase, domain 2"/>
    <property type="match status" value="1"/>
</dbReference>